<evidence type="ECO:0000313" key="3">
    <source>
        <dbReference type="EMBL" id="MBS9476875.1"/>
    </source>
</evidence>
<comment type="caution">
    <text evidence="3">The sequence shown here is derived from an EMBL/GenBank/DDBJ whole genome shotgun (WGS) entry which is preliminary data.</text>
</comment>
<dbReference type="EMBL" id="JAHCQH010000015">
    <property type="protein sequence ID" value="MBS9476875.1"/>
    <property type="molecule type" value="Genomic_DNA"/>
</dbReference>
<feature type="domain" description="DUF5681" evidence="2">
    <location>
        <begin position="38"/>
        <end position="123"/>
    </location>
</feature>
<gene>
    <name evidence="3" type="ORF">KIP89_07125</name>
</gene>
<keyword evidence="4" id="KW-1185">Reference proteome</keyword>
<organism evidence="3 4">
    <name type="scientific">Ancylobacter radicis</name>
    <dbReference type="NCBI Taxonomy" id="2836179"/>
    <lineage>
        <taxon>Bacteria</taxon>
        <taxon>Pseudomonadati</taxon>
        <taxon>Pseudomonadota</taxon>
        <taxon>Alphaproteobacteria</taxon>
        <taxon>Hyphomicrobiales</taxon>
        <taxon>Xanthobacteraceae</taxon>
        <taxon>Ancylobacter</taxon>
    </lineage>
</organism>
<evidence type="ECO:0000259" key="2">
    <source>
        <dbReference type="Pfam" id="PF18932"/>
    </source>
</evidence>
<evidence type="ECO:0000256" key="1">
    <source>
        <dbReference type="SAM" id="MobiDB-lite"/>
    </source>
</evidence>
<name>A0ABS5R5C7_9HYPH</name>
<evidence type="ECO:0000313" key="4">
    <source>
        <dbReference type="Proteomes" id="UP001166585"/>
    </source>
</evidence>
<dbReference type="Pfam" id="PF18932">
    <property type="entry name" value="DUF5681"/>
    <property type="match status" value="1"/>
</dbReference>
<protein>
    <recommendedName>
        <fullName evidence="2">DUF5681 domain-containing protein</fullName>
    </recommendedName>
</protein>
<dbReference type="Proteomes" id="UP001166585">
    <property type="component" value="Unassembled WGS sequence"/>
</dbReference>
<feature type="region of interest" description="Disordered" evidence="1">
    <location>
        <begin position="28"/>
        <end position="63"/>
    </location>
</feature>
<dbReference type="InterPro" id="IPR043736">
    <property type="entry name" value="DUF5681"/>
</dbReference>
<sequence length="337" mass="37716">MADRDESGKKAKTLSNEAVGRMKADVAYGVGYGKPPEHSRFQKGTSGNPSGGPRAKSTDLSPADLPTYRAILEGMQRTVRIREGDTVSEISTPQALVRALNASALKGDPRSLRLALQLAQATERQEAIYLREKIELAKNYKEMTSSAMHTALAAGKEPPFFLPHPDDVVIDERVGFRVVGPVDENEQKKLEEHLRFRDVLIMQDELDRRLAPTVGHPSGQPGGALLFAIALDQLVPKRFRLSDTEFTNRMLRYETCAKRALLKELYRAWQSLGYNLPRGYRFHNVERAREILGFGIDLAMAFNDGRIDVDKVSRAEPDGALEHFVDHWIDRINAAPR</sequence>
<proteinExistence type="predicted"/>
<dbReference type="RefSeq" id="WP_213754714.1">
    <property type="nucleotide sequence ID" value="NZ_JAHCQH010000015.1"/>
</dbReference>
<reference evidence="3" key="1">
    <citation type="submission" date="2021-05" db="EMBL/GenBank/DDBJ databases">
        <authorList>
            <person name="Sun Q."/>
            <person name="Inoue M."/>
        </authorList>
    </citation>
    <scope>NUCLEOTIDE SEQUENCE</scope>
    <source>
        <strain evidence="3">VKM B-3255</strain>
    </source>
</reference>
<accession>A0ABS5R5C7</accession>